<evidence type="ECO:0000313" key="2">
    <source>
        <dbReference type="EMBL" id="KAJ4245548.1"/>
    </source>
</evidence>
<dbReference type="InterPro" id="IPR023213">
    <property type="entry name" value="CAT-like_dom_sf"/>
</dbReference>
<evidence type="ECO:0000313" key="3">
    <source>
        <dbReference type="Proteomes" id="UP001152049"/>
    </source>
</evidence>
<dbReference type="GO" id="GO:0016740">
    <property type="term" value="F:transferase activity"/>
    <property type="evidence" value="ECO:0007669"/>
    <property type="project" value="UniProtKB-KW"/>
</dbReference>
<evidence type="ECO:0000256" key="1">
    <source>
        <dbReference type="ARBA" id="ARBA00022679"/>
    </source>
</evidence>
<dbReference type="EMBL" id="JAOQAZ010000046">
    <property type="protein sequence ID" value="KAJ4245548.1"/>
    <property type="molecule type" value="Genomic_DNA"/>
</dbReference>
<dbReference type="Proteomes" id="UP001152049">
    <property type="component" value="Unassembled WGS sequence"/>
</dbReference>
<dbReference type="PANTHER" id="PTHR31896">
    <property type="entry name" value="FAMILY REGULATORY PROTEIN, PUTATIVE (AFU_ORTHOLOGUE AFUA_3G14730)-RELATED"/>
    <property type="match status" value="1"/>
</dbReference>
<name>A0A9W8V9U5_9HYPO</name>
<dbReference type="Gene3D" id="3.30.559.10">
    <property type="entry name" value="Chloramphenicol acetyltransferase-like domain"/>
    <property type="match status" value="2"/>
</dbReference>
<protein>
    <recommendedName>
        <fullName evidence="4">Trichothecene 3-O-acetyltransferase</fullName>
    </recommendedName>
</protein>
<reference evidence="2" key="1">
    <citation type="submission" date="2022-09" db="EMBL/GenBank/DDBJ databases">
        <title>Fusarium specimens isolated from Avocado Roots.</title>
        <authorList>
            <person name="Stajich J."/>
            <person name="Roper C."/>
            <person name="Heimlech-Rivalta G."/>
        </authorList>
    </citation>
    <scope>NUCLEOTIDE SEQUENCE</scope>
    <source>
        <strain evidence="2">CF00136</strain>
    </source>
</reference>
<keyword evidence="1" id="KW-0808">Transferase</keyword>
<keyword evidence="3" id="KW-1185">Reference proteome</keyword>
<organism evidence="2 3">
    <name type="scientific">Fusarium torreyae</name>
    <dbReference type="NCBI Taxonomy" id="1237075"/>
    <lineage>
        <taxon>Eukaryota</taxon>
        <taxon>Fungi</taxon>
        <taxon>Dikarya</taxon>
        <taxon>Ascomycota</taxon>
        <taxon>Pezizomycotina</taxon>
        <taxon>Sordariomycetes</taxon>
        <taxon>Hypocreomycetidae</taxon>
        <taxon>Hypocreales</taxon>
        <taxon>Nectriaceae</taxon>
        <taxon>Fusarium</taxon>
    </lineage>
</organism>
<gene>
    <name evidence="2" type="ORF">NW762_014057</name>
</gene>
<evidence type="ECO:0008006" key="4">
    <source>
        <dbReference type="Google" id="ProtNLM"/>
    </source>
</evidence>
<accession>A0A9W8V9U5</accession>
<comment type="caution">
    <text evidence="2">The sequence shown here is derived from an EMBL/GenBank/DDBJ whole genome shotgun (WGS) entry which is preliminary data.</text>
</comment>
<dbReference type="OrthoDB" id="1862401at2759"/>
<dbReference type="PANTHER" id="PTHR31896:SF64">
    <property type="entry name" value="TRICHOTHECENE 3-O-ACETYLTRANSFERASE"/>
    <property type="match status" value="1"/>
</dbReference>
<proteinExistence type="predicted"/>
<dbReference type="AlphaFoldDB" id="A0A9W8V9U5"/>
<sequence length="456" mass="50662">MPAFNIPVVTVYSFCTTINKKVLVDSLKNSLAHTLAQYTQFGGKLHIDDETGNYSIRTSNNDSVEFSVKYHDHPDDETVSTYGALEKDAFPPINLPSRVLLPRIMTEKHTLTQHGDYAYEGAPVSMFMLTFIRGGLILGVGLHHLSTDVSGLDGFLQAWATNTRNLAAGLDLEPFDDRILDRSQLTYSGLLPGIDRMDELTRRVKYIKLLEAIPQPPPEDFQMPNTSEVLFHFPKSKITTLKSIASLGDSDNWVSSYDSIMALCWRCITRARLPSFSLDTVSGLMHAVNGRNRLKPALPTYYIGNVAMHGRPKLTFADIVAQGAYPRLAALVRATNVEIDHALYAAAVEWVAGVPDKRLIALNMNAFLGPDIGSTSWQALTAHSTWDFGFGTPAAVRWPKPDLDGFVFYFPLRETDEEDQGTELVVCLEDEAMRRLLQDEEWASYAMPRGPTSAVA</sequence>
<dbReference type="Pfam" id="PF02458">
    <property type="entry name" value="Transferase"/>
    <property type="match status" value="1"/>
</dbReference>
<dbReference type="InterPro" id="IPR051283">
    <property type="entry name" value="Sec_Metabolite_Acyltrans"/>
</dbReference>